<protein>
    <submittedName>
        <fullName evidence="2">ATP synthase I</fullName>
    </submittedName>
</protein>
<feature type="transmembrane region" description="Helical" evidence="1">
    <location>
        <begin position="89"/>
        <end position="116"/>
    </location>
</feature>
<keyword evidence="1" id="KW-0472">Membrane</keyword>
<dbReference type="RefSeq" id="WP_139716692.1">
    <property type="nucleotide sequence ID" value="NZ_CP040871.1"/>
</dbReference>
<gene>
    <name evidence="2" type="ORF">FHQ07_10145</name>
</gene>
<name>A0A5B7ZR37_9GAMM</name>
<dbReference type="Proteomes" id="UP000308149">
    <property type="component" value="Chromosome"/>
</dbReference>
<reference evidence="2 3" key="1">
    <citation type="submission" date="2019-06" db="EMBL/GenBank/DDBJ databases">
        <title>Thermomonas aquatica sp. nov., isolated from an industrial wastewater treatment plant.</title>
        <authorList>
            <person name="Jeon J.H."/>
            <person name="Park D.-S."/>
        </authorList>
    </citation>
    <scope>NUCLEOTIDE SEQUENCE [LARGE SCALE GENOMIC DNA]</scope>
    <source>
        <strain evidence="2 3">SY21</strain>
    </source>
</reference>
<evidence type="ECO:0000313" key="3">
    <source>
        <dbReference type="Proteomes" id="UP000308149"/>
    </source>
</evidence>
<feature type="transmembrane region" description="Helical" evidence="1">
    <location>
        <begin position="60"/>
        <end position="83"/>
    </location>
</feature>
<dbReference type="KEGG" id="thes:FHQ07_10145"/>
<keyword evidence="3" id="KW-1185">Reference proteome</keyword>
<dbReference type="AlphaFoldDB" id="A0A5B7ZR37"/>
<organism evidence="2 3">
    <name type="scientific">Thermomonas aquatica</name>
    <dbReference type="NCBI Taxonomy" id="2202149"/>
    <lineage>
        <taxon>Bacteria</taxon>
        <taxon>Pseudomonadati</taxon>
        <taxon>Pseudomonadota</taxon>
        <taxon>Gammaproteobacteria</taxon>
        <taxon>Lysobacterales</taxon>
        <taxon>Lysobacteraceae</taxon>
        <taxon>Thermomonas</taxon>
    </lineage>
</organism>
<sequence length="176" mass="17940">MTPETWESFALGPKSFGGCPVIFTPAILFRLRRRVFVSCGTVPKAWVDRVLNSAAAGRRLALRVVAFQALATLLTALACLTIGQRAALAALAGGGAMTLGSLAAAWGAFGGGVVGAGTALGRLLLGTAVKWLVVAVGLYLAMAVWRLPAVPVLAGAALAAAAFMFAVKRGTTRTTA</sequence>
<evidence type="ECO:0000256" key="1">
    <source>
        <dbReference type="SAM" id="Phobius"/>
    </source>
</evidence>
<proteinExistence type="predicted"/>
<feature type="transmembrane region" description="Helical" evidence="1">
    <location>
        <begin position="148"/>
        <end position="167"/>
    </location>
</feature>
<dbReference type="EMBL" id="CP040871">
    <property type="protein sequence ID" value="QDA57641.1"/>
    <property type="molecule type" value="Genomic_DNA"/>
</dbReference>
<evidence type="ECO:0000313" key="2">
    <source>
        <dbReference type="EMBL" id="QDA57641.1"/>
    </source>
</evidence>
<accession>A0A5B7ZR37</accession>
<keyword evidence="1" id="KW-0812">Transmembrane</keyword>
<feature type="transmembrane region" description="Helical" evidence="1">
    <location>
        <begin position="123"/>
        <end position="142"/>
    </location>
</feature>
<keyword evidence="1" id="KW-1133">Transmembrane helix</keyword>